<dbReference type="EMBL" id="VXIV02003068">
    <property type="protein sequence ID" value="KAF6021315.1"/>
    <property type="molecule type" value="Genomic_DNA"/>
</dbReference>
<evidence type="ECO:0000256" key="5">
    <source>
        <dbReference type="ARBA" id="ARBA00022989"/>
    </source>
</evidence>
<feature type="transmembrane region" description="Helical" evidence="9">
    <location>
        <begin position="199"/>
        <end position="217"/>
    </location>
</feature>
<dbReference type="InterPro" id="IPR020846">
    <property type="entry name" value="MFS_dom"/>
</dbReference>
<feature type="transmembrane region" description="Helical" evidence="9">
    <location>
        <begin position="387"/>
        <end position="404"/>
    </location>
</feature>
<comment type="similarity">
    <text evidence="7">Belongs to the major facilitator superfamily. Sugar transporter (TC 2.A.1.1) family.</text>
</comment>
<keyword evidence="4 9" id="KW-0812">Transmembrane</keyword>
<proteinExistence type="inferred from homology"/>
<feature type="transmembrane region" description="Helical" evidence="9">
    <location>
        <begin position="451"/>
        <end position="475"/>
    </location>
</feature>
<dbReference type="PRINTS" id="PR00171">
    <property type="entry name" value="SUGRTRNSPORT"/>
</dbReference>
<dbReference type="AlphaFoldDB" id="A0A7J7J5D2"/>
<comment type="caution">
    <text evidence="11">The sequence shown here is derived from an EMBL/GenBank/DDBJ whole genome shotgun (WGS) entry which is preliminary data.</text>
</comment>
<evidence type="ECO:0000256" key="4">
    <source>
        <dbReference type="ARBA" id="ARBA00022692"/>
    </source>
</evidence>
<keyword evidence="12" id="KW-1185">Reference proteome</keyword>
<feature type="transmembrane region" description="Helical" evidence="9">
    <location>
        <begin position="106"/>
        <end position="129"/>
    </location>
</feature>
<name>A0A7J7J5D2_BUGNE</name>
<dbReference type="GO" id="GO:0005353">
    <property type="term" value="F:fructose transmembrane transporter activity"/>
    <property type="evidence" value="ECO:0007669"/>
    <property type="project" value="UniProtKB-ARBA"/>
</dbReference>
<evidence type="ECO:0000256" key="8">
    <source>
        <dbReference type="SAM" id="MobiDB-lite"/>
    </source>
</evidence>
<dbReference type="SUPFAM" id="SSF103473">
    <property type="entry name" value="MFS general substrate transporter"/>
    <property type="match status" value="1"/>
</dbReference>
<dbReference type="Proteomes" id="UP000593567">
    <property type="component" value="Unassembled WGS sequence"/>
</dbReference>
<evidence type="ECO:0000256" key="3">
    <source>
        <dbReference type="ARBA" id="ARBA00022475"/>
    </source>
</evidence>
<dbReference type="InterPro" id="IPR003663">
    <property type="entry name" value="Sugar/inositol_transpt"/>
</dbReference>
<feature type="transmembrane region" description="Helical" evidence="9">
    <location>
        <begin position="410"/>
        <end position="430"/>
    </location>
</feature>
<feature type="region of interest" description="Disordered" evidence="8">
    <location>
        <begin position="1"/>
        <end position="23"/>
    </location>
</feature>
<feature type="transmembrane region" description="Helical" evidence="9">
    <location>
        <begin position="355"/>
        <end position="375"/>
    </location>
</feature>
<feature type="domain" description="Major facilitator superfamily (MFS) profile" evidence="10">
    <location>
        <begin position="58"/>
        <end position="505"/>
    </location>
</feature>
<dbReference type="PANTHER" id="PTHR23503">
    <property type="entry name" value="SOLUTE CARRIER FAMILY 2"/>
    <property type="match status" value="1"/>
</dbReference>
<evidence type="ECO:0000313" key="12">
    <source>
        <dbReference type="Proteomes" id="UP000593567"/>
    </source>
</evidence>
<keyword evidence="6 9" id="KW-0472">Membrane</keyword>
<organism evidence="11 12">
    <name type="scientific">Bugula neritina</name>
    <name type="common">Brown bryozoan</name>
    <name type="synonym">Sertularia neritina</name>
    <dbReference type="NCBI Taxonomy" id="10212"/>
    <lineage>
        <taxon>Eukaryota</taxon>
        <taxon>Metazoa</taxon>
        <taxon>Spiralia</taxon>
        <taxon>Lophotrochozoa</taxon>
        <taxon>Bryozoa</taxon>
        <taxon>Gymnolaemata</taxon>
        <taxon>Cheilostomatida</taxon>
        <taxon>Flustrina</taxon>
        <taxon>Buguloidea</taxon>
        <taxon>Bugulidae</taxon>
        <taxon>Bugula</taxon>
    </lineage>
</organism>
<dbReference type="InterPro" id="IPR005829">
    <property type="entry name" value="Sugar_transporter_CS"/>
</dbReference>
<dbReference type="PANTHER" id="PTHR23503:SF8">
    <property type="entry name" value="FACILITATED GLUCOSE TRANSPORTER PROTEIN 1"/>
    <property type="match status" value="1"/>
</dbReference>
<dbReference type="PROSITE" id="PS00216">
    <property type="entry name" value="SUGAR_TRANSPORT_1"/>
    <property type="match status" value="1"/>
</dbReference>
<feature type="transmembrane region" description="Helical" evidence="9">
    <location>
        <begin position="165"/>
        <end position="187"/>
    </location>
</feature>
<evidence type="ECO:0000256" key="9">
    <source>
        <dbReference type="SAM" id="Phobius"/>
    </source>
</evidence>
<dbReference type="InterPro" id="IPR045263">
    <property type="entry name" value="GLUT"/>
</dbReference>
<dbReference type="NCBIfam" id="TIGR00879">
    <property type="entry name" value="SP"/>
    <property type="match status" value="1"/>
</dbReference>
<dbReference type="PROSITE" id="PS00217">
    <property type="entry name" value="SUGAR_TRANSPORT_2"/>
    <property type="match status" value="1"/>
</dbReference>
<dbReference type="FunFam" id="1.20.1250.20:FF:001511">
    <property type="entry name" value="Solute carrier family 2, facilitated glucose transporter member 5"/>
    <property type="match status" value="1"/>
</dbReference>
<dbReference type="InterPro" id="IPR036259">
    <property type="entry name" value="MFS_trans_sf"/>
</dbReference>
<comment type="subcellular location">
    <subcellularLocation>
        <location evidence="1">Cell membrane</location>
        <topology evidence="1">Multi-pass membrane protein</topology>
    </subcellularLocation>
</comment>
<gene>
    <name evidence="11" type="ORF">EB796_020379</name>
</gene>
<feature type="transmembrane region" description="Helical" evidence="9">
    <location>
        <begin position="481"/>
        <end position="499"/>
    </location>
</feature>
<evidence type="ECO:0000313" key="11">
    <source>
        <dbReference type="EMBL" id="KAF6021315.1"/>
    </source>
</evidence>
<evidence type="ECO:0000259" key="10">
    <source>
        <dbReference type="PROSITE" id="PS50850"/>
    </source>
</evidence>
<dbReference type="Gene3D" id="1.20.1250.20">
    <property type="entry name" value="MFS general substrate transporter like domains"/>
    <property type="match status" value="1"/>
</dbReference>
<evidence type="ECO:0000256" key="6">
    <source>
        <dbReference type="ARBA" id="ARBA00023136"/>
    </source>
</evidence>
<protein>
    <submittedName>
        <fullName evidence="11">Glut1</fullName>
    </submittedName>
</protein>
<dbReference type="PROSITE" id="PS50850">
    <property type="entry name" value="MFS"/>
    <property type="match status" value="1"/>
</dbReference>
<keyword evidence="2 7" id="KW-0813">Transport</keyword>
<dbReference type="GO" id="GO:0005886">
    <property type="term" value="C:plasma membrane"/>
    <property type="evidence" value="ECO:0007669"/>
    <property type="project" value="UniProtKB-SubCell"/>
</dbReference>
<keyword evidence="3" id="KW-1003">Cell membrane</keyword>
<reference evidence="11" key="1">
    <citation type="submission" date="2020-06" db="EMBL/GenBank/DDBJ databases">
        <title>Draft genome of Bugula neritina, a colonial animal packing powerful symbionts and potential medicines.</title>
        <authorList>
            <person name="Rayko M."/>
        </authorList>
    </citation>
    <scope>NUCLEOTIDE SEQUENCE [LARGE SCALE GENOMIC DNA]</scope>
    <source>
        <strain evidence="11">Kwan_BN1</strain>
    </source>
</reference>
<evidence type="ECO:0000256" key="7">
    <source>
        <dbReference type="RuleBase" id="RU003346"/>
    </source>
</evidence>
<feature type="transmembrane region" description="Helical" evidence="9">
    <location>
        <begin position="229"/>
        <end position="250"/>
    </location>
</feature>
<evidence type="ECO:0000256" key="1">
    <source>
        <dbReference type="ARBA" id="ARBA00004651"/>
    </source>
</evidence>
<dbReference type="OrthoDB" id="4540492at2759"/>
<dbReference type="Pfam" id="PF00083">
    <property type="entry name" value="Sugar_tr"/>
    <property type="match status" value="1"/>
</dbReference>
<sequence length="544" mass="60162">MSTAETSPLLGDASLPDPVNAKKDSRVRSTVTVDDRASTCSGSDYDEPVASGWLYFAIISCVIGTSFSFGYSLGCINTPAVVIQGVYSQWYNNTYHSDISSGELTILWAVTVSIYIFGGMIGGVVGGSIADKFGRKRTMMVGNILQIASTLLMFSSKWIQRYEVIIVARLIYGFYGGVTTVATPLYLNEISPPLLRGKIGTIHQLTIVVALSLSQVLGLPQLLGSEQTFYYLLALPVVTGVLHWLMFAFCPESPPWLYLFKKDKEGSRAALEKLRDMDVMSTVDFELAEYHKQEVQSSSESQVSLKTIFTSYRKRPLIIACVMQCSQQLSGINAVVFYSTSIFVAANLPHADAQYATLGLGGVMIIVTSISVVLIERLGRRTLHLHGLGGCFVGLCFLTAFYVLEDLPELKWMSYLCIASVIWFIISFNIGPGSIPWFYTTEITEPSAAKWTVSVATFVNWLCNFIVGVTFPFLQAALEDYVFIPFLPIIAISSAYLFFRAPETKGKTILEITAKFKSLDNISQLPVQERKHYQSLTLPELLHQ</sequence>
<evidence type="ECO:0000256" key="2">
    <source>
        <dbReference type="ARBA" id="ARBA00022448"/>
    </source>
</evidence>
<keyword evidence="5 9" id="KW-1133">Transmembrane helix</keyword>
<feature type="transmembrane region" description="Helical" evidence="9">
    <location>
        <begin position="53"/>
        <end position="86"/>
    </location>
</feature>
<accession>A0A7J7J5D2</accession>
<dbReference type="InterPro" id="IPR005828">
    <property type="entry name" value="MFS_sugar_transport-like"/>
</dbReference>
<dbReference type="GO" id="GO:1990539">
    <property type="term" value="P:fructose import across plasma membrane"/>
    <property type="evidence" value="ECO:0007669"/>
    <property type="project" value="UniProtKB-ARBA"/>
</dbReference>